<dbReference type="PANTHER" id="PTHR43792">
    <property type="entry name" value="GNAT FAMILY, PUTATIVE (AFU_ORTHOLOGUE AFUA_3G00765)-RELATED-RELATED"/>
    <property type="match status" value="1"/>
</dbReference>
<evidence type="ECO:0000259" key="1">
    <source>
        <dbReference type="PROSITE" id="PS51186"/>
    </source>
</evidence>
<gene>
    <name evidence="2" type="ORF">JOF55_000603</name>
</gene>
<dbReference type="AlphaFoldDB" id="A0AAE3Z8Q3"/>
<dbReference type="Proteomes" id="UP001180845">
    <property type="component" value="Unassembled WGS sequence"/>
</dbReference>
<accession>A0AAE3Z8Q3</accession>
<comment type="caution">
    <text evidence="2">The sequence shown here is derived from an EMBL/GenBank/DDBJ whole genome shotgun (WGS) entry which is preliminary data.</text>
</comment>
<dbReference type="GO" id="GO:0016747">
    <property type="term" value="F:acyltransferase activity, transferring groups other than amino-acyl groups"/>
    <property type="evidence" value="ECO:0007669"/>
    <property type="project" value="InterPro"/>
</dbReference>
<dbReference type="PANTHER" id="PTHR43792:SF1">
    <property type="entry name" value="N-ACETYLTRANSFERASE DOMAIN-CONTAINING PROTEIN"/>
    <property type="match status" value="1"/>
</dbReference>
<protein>
    <submittedName>
        <fullName evidence="2">RimJ/RimL family protein N-acetyltransferase</fullName>
    </submittedName>
</protein>
<evidence type="ECO:0000313" key="3">
    <source>
        <dbReference type="Proteomes" id="UP001180845"/>
    </source>
</evidence>
<dbReference type="EMBL" id="JAVDXW010000001">
    <property type="protein sequence ID" value="MDR7300422.1"/>
    <property type="molecule type" value="Genomic_DNA"/>
</dbReference>
<name>A0AAE3Z8Q3_9ACTN</name>
<dbReference type="Gene3D" id="3.40.630.30">
    <property type="match status" value="1"/>
</dbReference>
<keyword evidence="3" id="KW-1185">Reference proteome</keyword>
<dbReference type="SUPFAM" id="SSF55729">
    <property type="entry name" value="Acyl-CoA N-acyltransferases (Nat)"/>
    <property type="match status" value="1"/>
</dbReference>
<dbReference type="InterPro" id="IPR000182">
    <property type="entry name" value="GNAT_dom"/>
</dbReference>
<dbReference type="PROSITE" id="PS51186">
    <property type="entry name" value="GNAT"/>
    <property type="match status" value="1"/>
</dbReference>
<dbReference type="InterPro" id="IPR051531">
    <property type="entry name" value="N-acetyltransferase"/>
</dbReference>
<sequence>MDPALRSDRLLVRDWTVDDAEEAFAIYGSAEIAKWLAPAMQQVPDPIAMRSVLEAWIEDQPNLIPPSGHWALVRRADEVVVGGLALRLLPPHEEDVEIAWQIRPDEWGRGYATEGCRLLMRWAFTQDIDELFAVARTNNTRAIATARHIGMEWVGETTKYYGLRLQVFRIRPADLDSVPS</sequence>
<feature type="domain" description="N-acetyltransferase" evidence="1">
    <location>
        <begin position="10"/>
        <end position="170"/>
    </location>
</feature>
<dbReference type="RefSeq" id="WP_310269160.1">
    <property type="nucleotide sequence ID" value="NZ_JAVDXW010000001.1"/>
</dbReference>
<evidence type="ECO:0000313" key="2">
    <source>
        <dbReference type="EMBL" id="MDR7300422.1"/>
    </source>
</evidence>
<organism evidence="2 3">
    <name type="scientific">Haloactinomyces albus</name>
    <dbReference type="NCBI Taxonomy" id="1352928"/>
    <lineage>
        <taxon>Bacteria</taxon>
        <taxon>Bacillati</taxon>
        <taxon>Actinomycetota</taxon>
        <taxon>Actinomycetes</taxon>
        <taxon>Actinopolysporales</taxon>
        <taxon>Actinopolysporaceae</taxon>
        <taxon>Haloactinomyces</taxon>
    </lineage>
</organism>
<dbReference type="Pfam" id="PF13302">
    <property type="entry name" value="Acetyltransf_3"/>
    <property type="match status" value="1"/>
</dbReference>
<proteinExistence type="predicted"/>
<dbReference type="InterPro" id="IPR016181">
    <property type="entry name" value="Acyl_CoA_acyltransferase"/>
</dbReference>
<dbReference type="CDD" id="cd04301">
    <property type="entry name" value="NAT_SF"/>
    <property type="match status" value="1"/>
</dbReference>
<reference evidence="2" key="1">
    <citation type="submission" date="2023-07" db="EMBL/GenBank/DDBJ databases">
        <title>Sequencing the genomes of 1000 actinobacteria strains.</title>
        <authorList>
            <person name="Klenk H.-P."/>
        </authorList>
    </citation>
    <scope>NUCLEOTIDE SEQUENCE</scope>
    <source>
        <strain evidence="2">DSM 45977</strain>
    </source>
</reference>